<dbReference type="AlphaFoldDB" id="A0AA40BW16"/>
<keyword evidence="11" id="KW-0472">Membrane</keyword>
<dbReference type="InterPro" id="IPR050121">
    <property type="entry name" value="Cytochrome_P450_monoxygenase"/>
</dbReference>
<sequence>MTVADILSSSPYAHLVVAISLIVTVYALYGAVWRLYLSPISHVPGPKLAALTWWYEFYYDIILGGQYTFKIIELHRTYGPIIRINPYEIHIGDPEFHSELYPTSNRRRDKWRFYTKQFGADESSICTTDHEHHKARRAALNPFFSLQTVRALQPVVEERVDTLMARLHEYGKNPGTQPLDMMYPFSAFTYDVINEYSFARSYHLLEKPDFGKEVTDSLLTGTFYGKWIQHVGIIIKLINALPETISVRVAPALRGFFKLKNDILHQIAEIQATSNTDKWELDVSHPTLFHELLSSKILPPAEKTAQRLSHEGQIIVQGGTLTTSWALTLATFHLLDRPITLRLLRDELIAKIPDSNAPMPVAELQQFPYLNAVVKEVLRHAIGTSGRLTRVCPDETLTYTNPDTDITTAIPPGVPVSMTTYKTITDPDLFPHPHEFRPERWLAPGTQEEQEQEDHEQEQEQEPEQESEQQRLERFLTIFGGGSRICLGMPLAMAELFIVIAKMWRVWGAPDDQRKGDVGVVRVYETTTRDAMMVADWFVPMPARESEGIRVTFESK</sequence>
<keyword evidence="13" id="KW-1185">Reference proteome</keyword>
<dbReference type="GO" id="GO:0004497">
    <property type="term" value="F:monooxygenase activity"/>
    <property type="evidence" value="ECO:0007669"/>
    <property type="project" value="UniProtKB-KW"/>
</dbReference>
<evidence type="ECO:0000256" key="10">
    <source>
        <dbReference type="SAM" id="MobiDB-lite"/>
    </source>
</evidence>
<feature type="compositionally biased region" description="Acidic residues" evidence="10">
    <location>
        <begin position="448"/>
        <end position="467"/>
    </location>
</feature>
<dbReference type="GO" id="GO:0016705">
    <property type="term" value="F:oxidoreductase activity, acting on paired donors, with incorporation or reduction of molecular oxygen"/>
    <property type="evidence" value="ECO:0007669"/>
    <property type="project" value="InterPro"/>
</dbReference>
<keyword evidence="5 9" id="KW-0560">Oxidoreductase</keyword>
<name>A0AA40BW16_9PEZI</name>
<evidence type="ECO:0000256" key="6">
    <source>
        <dbReference type="ARBA" id="ARBA00023004"/>
    </source>
</evidence>
<dbReference type="InterPro" id="IPR001128">
    <property type="entry name" value="Cyt_P450"/>
</dbReference>
<keyword evidence="6 8" id="KW-0408">Iron</keyword>
<protein>
    <submittedName>
        <fullName evidence="12">Cytochrome P450</fullName>
    </submittedName>
</protein>
<keyword evidence="11" id="KW-1133">Transmembrane helix</keyword>
<dbReference type="PANTHER" id="PTHR24305">
    <property type="entry name" value="CYTOCHROME P450"/>
    <property type="match status" value="1"/>
</dbReference>
<dbReference type="PRINTS" id="PR00385">
    <property type="entry name" value="P450"/>
</dbReference>
<keyword evidence="7 9" id="KW-0503">Monooxygenase</keyword>
<comment type="caution">
    <text evidence="12">The sequence shown here is derived from an EMBL/GenBank/DDBJ whole genome shotgun (WGS) entry which is preliminary data.</text>
</comment>
<evidence type="ECO:0000256" key="1">
    <source>
        <dbReference type="ARBA" id="ARBA00001971"/>
    </source>
</evidence>
<evidence type="ECO:0000256" key="7">
    <source>
        <dbReference type="ARBA" id="ARBA00023033"/>
    </source>
</evidence>
<keyword evidence="11" id="KW-0812">Transmembrane</keyword>
<evidence type="ECO:0000313" key="13">
    <source>
        <dbReference type="Proteomes" id="UP001174934"/>
    </source>
</evidence>
<evidence type="ECO:0000256" key="4">
    <source>
        <dbReference type="ARBA" id="ARBA00022723"/>
    </source>
</evidence>
<dbReference type="InterPro" id="IPR002403">
    <property type="entry name" value="Cyt_P450_E_grp-IV"/>
</dbReference>
<evidence type="ECO:0000256" key="8">
    <source>
        <dbReference type="PIRSR" id="PIRSR602403-1"/>
    </source>
</evidence>
<feature type="transmembrane region" description="Helical" evidence="11">
    <location>
        <begin position="12"/>
        <end position="32"/>
    </location>
</feature>
<organism evidence="12 13">
    <name type="scientific">Bombardia bombarda</name>
    <dbReference type="NCBI Taxonomy" id="252184"/>
    <lineage>
        <taxon>Eukaryota</taxon>
        <taxon>Fungi</taxon>
        <taxon>Dikarya</taxon>
        <taxon>Ascomycota</taxon>
        <taxon>Pezizomycotina</taxon>
        <taxon>Sordariomycetes</taxon>
        <taxon>Sordariomycetidae</taxon>
        <taxon>Sordariales</taxon>
        <taxon>Lasiosphaeriaceae</taxon>
        <taxon>Bombardia</taxon>
    </lineage>
</organism>
<dbReference type="PROSITE" id="PS00086">
    <property type="entry name" value="CYTOCHROME_P450"/>
    <property type="match status" value="1"/>
</dbReference>
<accession>A0AA40BW16</accession>
<evidence type="ECO:0000256" key="5">
    <source>
        <dbReference type="ARBA" id="ARBA00023002"/>
    </source>
</evidence>
<dbReference type="PRINTS" id="PR00465">
    <property type="entry name" value="EP450IV"/>
</dbReference>
<dbReference type="InterPro" id="IPR036396">
    <property type="entry name" value="Cyt_P450_sf"/>
</dbReference>
<feature type="binding site" description="axial binding residue" evidence="8">
    <location>
        <position position="486"/>
    </location>
    <ligand>
        <name>heme</name>
        <dbReference type="ChEBI" id="CHEBI:30413"/>
    </ligand>
    <ligandPart>
        <name>Fe</name>
        <dbReference type="ChEBI" id="CHEBI:18248"/>
    </ligandPart>
</feature>
<dbReference type="PANTHER" id="PTHR24305:SF157">
    <property type="entry name" value="N-ACETYLTRYPTOPHAN 6-HYDROXYLASE IVOC-RELATED"/>
    <property type="match status" value="1"/>
</dbReference>
<dbReference type="CDD" id="cd11062">
    <property type="entry name" value="CYP58-like"/>
    <property type="match status" value="1"/>
</dbReference>
<evidence type="ECO:0000256" key="3">
    <source>
        <dbReference type="ARBA" id="ARBA00022617"/>
    </source>
</evidence>
<dbReference type="GO" id="GO:0020037">
    <property type="term" value="F:heme binding"/>
    <property type="evidence" value="ECO:0007669"/>
    <property type="project" value="InterPro"/>
</dbReference>
<reference evidence="12" key="1">
    <citation type="submission" date="2023-06" db="EMBL/GenBank/DDBJ databases">
        <title>Genome-scale phylogeny and comparative genomics of the fungal order Sordariales.</title>
        <authorList>
            <consortium name="Lawrence Berkeley National Laboratory"/>
            <person name="Hensen N."/>
            <person name="Bonometti L."/>
            <person name="Westerberg I."/>
            <person name="Brannstrom I.O."/>
            <person name="Guillou S."/>
            <person name="Cros-Aarteil S."/>
            <person name="Calhoun S."/>
            <person name="Haridas S."/>
            <person name="Kuo A."/>
            <person name="Mondo S."/>
            <person name="Pangilinan J."/>
            <person name="Riley R."/>
            <person name="LaButti K."/>
            <person name="Andreopoulos B."/>
            <person name="Lipzen A."/>
            <person name="Chen C."/>
            <person name="Yanf M."/>
            <person name="Daum C."/>
            <person name="Ng V."/>
            <person name="Clum A."/>
            <person name="Steindorff A."/>
            <person name="Ohm R."/>
            <person name="Martin F."/>
            <person name="Silar P."/>
            <person name="Natvig D."/>
            <person name="Lalanne C."/>
            <person name="Gautier V."/>
            <person name="Ament-velasquez S.L."/>
            <person name="Kruys A."/>
            <person name="Hutchinson M.I."/>
            <person name="Powell A.J."/>
            <person name="Barry K."/>
            <person name="Miller A.N."/>
            <person name="Grigoriev I.V."/>
            <person name="Debuchy R."/>
            <person name="Gladieux P."/>
            <person name="Thoren M.H."/>
            <person name="Johannesson H."/>
        </authorList>
    </citation>
    <scope>NUCLEOTIDE SEQUENCE</scope>
    <source>
        <strain evidence="12">SMH3391-2</strain>
    </source>
</reference>
<feature type="region of interest" description="Disordered" evidence="10">
    <location>
        <begin position="446"/>
        <end position="469"/>
    </location>
</feature>
<dbReference type="Proteomes" id="UP001174934">
    <property type="component" value="Unassembled WGS sequence"/>
</dbReference>
<dbReference type="GO" id="GO:0005506">
    <property type="term" value="F:iron ion binding"/>
    <property type="evidence" value="ECO:0007669"/>
    <property type="project" value="InterPro"/>
</dbReference>
<comment type="cofactor">
    <cofactor evidence="1 8">
        <name>heme</name>
        <dbReference type="ChEBI" id="CHEBI:30413"/>
    </cofactor>
</comment>
<dbReference type="Gene3D" id="1.10.630.10">
    <property type="entry name" value="Cytochrome P450"/>
    <property type="match status" value="1"/>
</dbReference>
<proteinExistence type="inferred from homology"/>
<dbReference type="SUPFAM" id="SSF48264">
    <property type="entry name" value="Cytochrome P450"/>
    <property type="match status" value="1"/>
</dbReference>
<keyword evidence="4 8" id="KW-0479">Metal-binding</keyword>
<dbReference type="Pfam" id="PF00067">
    <property type="entry name" value="p450"/>
    <property type="match status" value="1"/>
</dbReference>
<gene>
    <name evidence="12" type="ORF">B0T17DRAFT_497571</name>
</gene>
<keyword evidence="3 8" id="KW-0349">Heme</keyword>
<dbReference type="InterPro" id="IPR017972">
    <property type="entry name" value="Cyt_P450_CS"/>
</dbReference>
<evidence type="ECO:0000313" key="12">
    <source>
        <dbReference type="EMBL" id="KAK0615773.1"/>
    </source>
</evidence>
<evidence type="ECO:0000256" key="11">
    <source>
        <dbReference type="SAM" id="Phobius"/>
    </source>
</evidence>
<comment type="similarity">
    <text evidence="2 9">Belongs to the cytochrome P450 family.</text>
</comment>
<evidence type="ECO:0000256" key="2">
    <source>
        <dbReference type="ARBA" id="ARBA00010617"/>
    </source>
</evidence>
<evidence type="ECO:0000256" key="9">
    <source>
        <dbReference type="RuleBase" id="RU000461"/>
    </source>
</evidence>
<dbReference type="EMBL" id="JAULSR010000006">
    <property type="protein sequence ID" value="KAK0615773.1"/>
    <property type="molecule type" value="Genomic_DNA"/>
</dbReference>